<comment type="caution">
    <text evidence="4">The sequence shown here is derived from an EMBL/GenBank/DDBJ whole genome shotgun (WGS) entry which is preliminary data.</text>
</comment>
<dbReference type="InterPro" id="IPR003675">
    <property type="entry name" value="Rce1/LyrA-like_dom"/>
</dbReference>
<keyword evidence="4" id="KW-0645">Protease</keyword>
<sequence>MVDNVEFKNKNSEEFIKILNIIVNLLLYQATFYMIFAILANILVYIGINKEFAKPYSKLVGEVLSYIFFIKNYKKNNKYKLKLKNTLRFKGYIFIAMLFIGYILVYDNTIKIIVLKIVKNSIFYDIMAREMKNPIVGFITTVIIAPIFEEIIYRGIILDELLDNYNYKKAIIISALVFAIVHFNFIQLPDAFIAGIILAAVYCETKSLIPCIAIHFFNNLFCNIAKFCPSICKCKFNIIKLSIGLVILITLAYIFNNHINKNDFISHNS</sequence>
<evidence type="ECO:0000313" key="3">
    <source>
        <dbReference type="EMBL" id="OOO62616.1"/>
    </source>
</evidence>
<evidence type="ECO:0000259" key="2">
    <source>
        <dbReference type="Pfam" id="PF02517"/>
    </source>
</evidence>
<dbReference type="STRING" id="1962263.BS637_04830"/>
<dbReference type="PANTHER" id="PTHR43592">
    <property type="entry name" value="CAAX AMINO TERMINAL PROTEASE"/>
    <property type="match status" value="1"/>
</dbReference>
<dbReference type="RefSeq" id="WP_078023644.1">
    <property type="nucleotide sequence ID" value="NZ_JADPGM010000004.1"/>
</dbReference>
<dbReference type="GO" id="GO:0006508">
    <property type="term" value="P:proteolysis"/>
    <property type="evidence" value="ECO:0007669"/>
    <property type="project" value="UniProtKB-KW"/>
</dbReference>
<feature type="transmembrane region" description="Helical" evidence="1">
    <location>
        <begin position="21"/>
        <end position="46"/>
    </location>
</feature>
<evidence type="ECO:0000313" key="5">
    <source>
        <dbReference type="Proteomes" id="UP000190206"/>
    </source>
</evidence>
<dbReference type="AlphaFoldDB" id="A0A1S9I3Y8"/>
<dbReference type="GO" id="GO:0080120">
    <property type="term" value="P:CAAX-box protein maturation"/>
    <property type="evidence" value="ECO:0007669"/>
    <property type="project" value="UniProtKB-ARBA"/>
</dbReference>
<keyword evidence="1" id="KW-0812">Transmembrane</keyword>
<evidence type="ECO:0000256" key="1">
    <source>
        <dbReference type="SAM" id="Phobius"/>
    </source>
</evidence>
<dbReference type="Proteomes" id="UP000190256">
    <property type="component" value="Unassembled WGS sequence"/>
</dbReference>
<protein>
    <submittedName>
        <fullName evidence="4">Protease</fullName>
    </submittedName>
</protein>
<reference evidence="4 6" key="1">
    <citation type="submission" date="2016-12" db="EMBL/GenBank/DDBJ databases">
        <title>Clostridium tepidum sp. nov., a close relative of Clostridium sporogenes and Clostridium botulinum Group I.</title>
        <authorList>
            <person name="Dobritsa A.P."/>
            <person name="Kutumbaka K.K."/>
            <person name="Werner K."/>
            <person name="Wiedmann M."/>
            <person name="Asmus A."/>
            <person name="Samadpour M."/>
        </authorList>
    </citation>
    <scope>NUCLEOTIDE SEQUENCE [LARGE SCALE GENOMIC DNA]</scope>
    <source>
        <strain evidence="4 6">IEH 97212</strain>
    </source>
</reference>
<dbReference type="OrthoDB" id="4177129at2"/>
<dbReference type="EMBL" id="MRAE01000021">
    <property type="protein sequence ID" value="OOO65054.1"/>
    <property type="molecule type" value="Genomic_DNA"/>
</dbReference>
<dbReference type="Pfam" id="PF02517">
    <property type="entry name" value="Rce1-like"/>
    <property type="match status" value="1"/>
</dbReference>
<feature type="domain" description="CAAX prenyl protease 2/Lysostaphin resistance protein A-like" evidence="2">
    <location>
        <begin position="133"/>
        <end position="221"/>
    </location>
</feature>
<name>A0A1S9I3Y8_9CLOT</name>
<dbReference type="PANTHER" id="PTHR43592:SF15">
    <property type="entry name" value="CAAX AMINO TERMINAL PROTEASE FAMILY PROTEIN"/>
    <property type="match status" value="1"/>
</dbReference>
<feature type="transmembrane region" description="Helical" evidence="1">
    <location>
        <begin position="135"/>
        <end position="158"/>
    </location>
</feature>
<proteinExistence type="predicted"/>
<dbReference type="Proteomes" id="UP000190206">
    <property type="component" value="Unassembled WGS sequence"/>
</dbReference>
<feature type="transmembrane region" description="Helical" evidence="1">
    <location>
        <begin position="238"/>
        <end position="255"/>
    </location>
</feature>
<accession>A0A1S9I3Y8</accession>
<keyword evidence="1" id="KW-1133">Transmembrane helix</keyword>
<reference evidence="3 5" key="2">
    <citation type="submission" date="2016-12" db="EMBL/GenBank/DDBJ databases">
        <title>Clostridium tepidum sp. nov., a close relative of Clostridium sporogenes and Clostridium botulinum Group I.</title>
        <authorList>
            <person name="Dobritsa A.P."/>
            <person name="Kutumbaka K."/>
            <person name="Werner K."/>
            <person name="Samadpour M."/>
        </authorList>
    </citation>
    <scope>NUCLEOTIDE SEQUENCE [LARGE SCALE GENOMIC DNA]</scope>
    <source>
        <strain evidence="3 5">PE</strain>
    </source>
</reference>
<keyword evidence="5" id="KW-1185">Reference proteome</keyword>
<dbReference type="GO" id="GO:0004175">
    <property type="term" value="F:endopeptidase activity"/>
    <property type="evidence" value="ECO:0007669"/>
    <property type="project" value="UniProtKB-ARBA"/>
</dbReference>
<evidence type="ECO:0000313" key="6">
    <source>
        <dbReference type="Proteomes" id="UP000190256"/>
    </source>
</evidence>
<gene>
    <name evidence="3" type="ORF">BS637_04830</name>
    <name evidence="4" type="ORF">BS638_09080</name>
</gene>
<keyword evidence="1" id="KW-0472">Membrane</keyword>
<keyword evidence="4" id="KW-0378">Hydrolase</keyword>
<organism evidence="4 6">
    <name type="scientific">Clostridium tepidum</name>
    <dbReference type="NCBI Taxonomy" id="1962263"/>
    <lineage>
        <taxon>Bacteria</taxon>
        <taxon>Bacillati</taxon>
        <taxon>Bacillota</taxon>
        <taxon>Clostridia</taxon>
        <taxon>Eubacteriales</taxon>
        <taxon>Clostridiaceae</taxon>
        <taxon>Clostridium</taxon>
    </lineage>
</organism>
<feature type="transmembrane region" description="Helical" evidence="1">
    <location>
        <begin position="170"/>
        <end position="186"/>
    </location>
</feature>
<feature type="transmembrane region" description="Helical" evidence="1">
    <location>
        <begin position="91"/>
        <end position="115"/>
    </location>
</feature>
<dbReference type="EMBL" id="MRAD01000004">
    <property type="protein sequence ID" value="OOO62616.1"/>
    <property type="molecule type" value="Genomic_DNA"/>
</dbReference>
<evidence type="ECO:0000313" key="4">
    <source>
        <dbReference type="EMBL" id="OOO65054.1"/>
    </source>
</evidence>